<evidence type="ECO:0000313" key="8">
    <source>
        <dbReference type="Proteomes" id="UP000297900"/>
    </source>
</evidence>
<gene>
    <name evidence="7" type="ORF">E2980_16960</name>
</gene>
<dbReference type="Proteomes" id="UP000297900">
    <property type="component" value="Unassembled WGS sequence"/>
</dbReference>
<dbReference type="OrthoDB" id="583109at2"/>
<comment type="similarity">
    <text evidence="1">Belongs to the protein kinase superfamily. STE Ser/Thr protein kinase family. STE20 subfamily.</text>
</comment>
<evidence type="ECO:0000256" key="3">
    <source>
        <dbReference type="ARBA" id="ARBA00022840"/>
    </source>
</evidence>
<protein>
    <submittedName>
        <fullName evidence="7">Serine/threonine protein kinase</fullName>
    </submittedName>
</protein>
<dbReference type="Gene3D" id="1.10.510.10">
    <property type="entry name" value="Transferase(Phosphotransferase) domain 1"/>
    <property type="match status" value="1"/>
</dbReference>
<dbReference type="EMBL" id="SOMN01000028">
    <property type="protein sequence ID" value="TFE24114.1"/>
    <property type="molecule type" value="Genomic_DNA"/>
</dbReference>
<dbReference type="InterPro" id="IPR017441">
    <property type="entry name" value="Protein_kinase_ATP_BS"/>
</dbReference>
<evidence type="ECO:0000313" key="7">
    <source>
        <dbReference type="EMBL" id="TFE24114.1"/>
    </source>
</evidence>
<reference evidence="7 8" key="1">
    <citation type="submission" date="2019-03" db="EMBL/GenBank/DDBJ databases">
        <title>Cohnella endophytica sp. nov., a novel endophytic bacterium isolated from bark of Sonneratia apetala.</title>
        <authorList>
            <person name="Tuo L."/>
        </authorList>
    </citation>
    <scope>NUCLEOTIDE SEQUENCE [LARGE SCALE GENOMIC DNA]</scope>
    <source>
        <strain evidence="7 8">CCTCC AB 208254</strain>
    </source>
</reference>
<evidence type="ECO:0000256" key="2">
    <source>
        <dbReference type="ARBA" id="ARBA00022741"/>
    </source>
</evidence>
<keyword evidence="8" id="KW-1185">Reference proteome</keyword>
<dbReference type="InterPro" id="IPR011009">
    <property type="entry name" value="Kinase-like_dom_sf"/>
</dbReference>
<proteinExistence type="inferred from homology"/>
<feature type="domain" description="Protein kinase" evidence="6">
    <location>
        <begin position="29"/>
        <end position="311"/>
    </location>
</feature>
<dbReference type="GO" id="GO:0005524">
    <property type="term" value="F:ATP binding"/>
    <property type="evidence" value="ECO:0007669"/>
    <property type="project" value="UniProtKB-UniRule"/>
</dbReference>
<keyword evidence="5" id="KW-0812">Transmembrane</keyword>
<dbReference type="GO" id="GO:0004674">
    <property type="term" value="F:protein serine/threonine kinase activity"/>
    <property type="evidence" value="ECO:0007669"/>
    <property type="project" value="UniProtKB-KW"/>
</dbReference>
<keyword evidence="5" id="KW-1133">Transmembrane helix</keyword>
<comment type="caution">
    <text evidence="7">The sequence shown here is derived from an EMBL/GenBank/DDBJ whole genome shotgun (WGS) entry which is preliminary data.</text>
</comment>
<evidence type="ECO:0000256" key="4">
    <source>
        <dbReference type="PROSITE-ProRule" id="PRU10141"/>
    </source>
</evidence>
<keyword evidence="7" id="KW-0418">Kinase</keyword>
<keyword evidence="3 4" id="KW-0067">ATP-binding</keyword>
<evidence type="ECO:0000259" key="6">
    <source>
        <dbReference type="PROSITE" id="PS50011"/>
    </source>
</evidence>
<keyword evidence="5" id="KW-0472">Membrane</keyword>
<dbReference type="AlphaFoldDB" id="A0A4Y8LRV5"/>
<dbReference type="PANTHER" id="PTHR45832:SF22">
    <property type="entry name" value="SERINE_THREONINE-PROTEIN KINASE SAMKA-RELATED"/>
    <property type="match status" value="1"/>
</dbReference>
<name>A0A4Y8LRV5_9BACL</name>
<keyword evidence="2 4" id="KW-0547">Nucleotide-binding</keyword>
<keyword evidence="7" id="KW-0808">Transferase</keyword>
<dbReference type="InterPro" id="IPR051931">
    <property type="entry name" value="PAK3-like"/>
</dbReference>
<dbReference type="InterPro" id="IPR000719">
    <property type="entry name" value="Prot_kinase_dom"/>
</dbReference>
<accession>A0A4Y8LRV5</accession>
<feature type="binding site" evidence="4">
    <location>
        <position position="57"/>
    </location>
    <ligand>
        <name>ATP</name>
        <dbReference type="ChEBI" id="CHEBI:30616"/>
    </ligand>
</feature>
<evidence type="ECO:0000256" key="1">
    <source>
        <dbReference type="ARBA" id="ARBA00008874"/>
    </source>
</evidence>
<organism evidence="7 8">
    <name type="scientific">Cohnella luojiensis</name>
    <dbReference type="NCBI Taxonomy" id="652876"/>
    <lineage>
        <taxon>Bacteria</taxon>
        <taxon>Bacillati</taxon>
        <taxon>Bacillota</taxon>
        <taxon>Bacilli</taxon>
        <taxon>Bacillales</taxon>
        <taxon>Paenibacillaceae</taxon>
        <taxon>Cohnella</taxon>
    </lineage>
</organism>
<sequence>MRCGVTTSSDRQPLPRGTEIRGKWNGRLYRLERLLGLGSNGQVYLASSDNRINYAVKLGLETAELQGEANILASLDQSEKGRQSFLVDVDDVVLEGKTVPFYVMRYVPGSPVKDYLRQNGTHWLGVIGYRLLERLTQLHDAGWVFGDIKSDNVLVGEYGRVELVDYGGASAIGRSVRQFTEIYDRGYWSAGSRTADPAYDHFAVALLWLHALDGKRLIQLTRTLLPQNRHPRELMKLVRSHSRLLPLEAWMEKALTGQFESTKDASRQWRESVRISQKPKTEGDRVPGWMVGLLGVAIAISTSVAAIWLFD</sequence>
<feature type="transmembrane region" description="Helical" evidence="5">
    <location>
        <begin position="286"/>
        <end position="310"/>
    </location>
</feature>
<dbReference type="Pfam" id="PF00069">
    <property type="entry name" value="Pkinase"/>
    <property type="match status" value="1"/>
</dbReference>
<evidence type="ECO:0000256" key="5">
    <source>
        <dbReference type="SAM" id="Phobius"/>
    </source>
</evidence>
<dbReference type="SUPFAM" id="SSF56112">
    <property type="entry name" value="Protein kinase-like (PK-like)"/>
    <property type="match status" value="1"/>
</dbReference>
<dbReference type="PROSITE" id="PS50011">
    <property type="entry name" value="PROTEIN_KINASE_DOM"/>
    <property type="match status" value="1"/>
</dbReference>
<dbReference type="PROSITE" id="PS00107">
    <property type="entry name" value="PROTEIN_KINASE_ATP"/>
    <property type="match status" value="1"/>
</dbReference>
<dbReference type="PANTHER" id="PTHR45832">
    <property type="entry name" value="SERINE/THREONINE-PROTEIN KINASE SAMKA-RELATED-RELATED"/>
    <property type="match status" value="1"/>
</dbReference>
<keyword evidence="7" id="KW-0723">Serine/threonine-protein kinase</keyword>
<dbReference type="SMART" id="SM00220">
    <property type="entry name" value="S_TKc"/>
    <property type="match status" value="1"/>
</dbReference>